<feature type="transmembrane region" description="Helical" evidence="1">
    <location>
        <begin position="41"/>
        <end position="63"/>
    </location>
</feature>
<proteinExistence type="predicted"/>
<name>A0A498DNA2_9BACI</name>
<keyword evidence="1" id="KW-1133">Transmembrane helix</keyword>
<evidence type="ECO:0000313" key="2">
    <source>
        <dbReference type="EMBL" id="RLL48530.1"/>
    </source>
</evidence>
<evidence type="ECO:0000256" key="1">
    <source>
        <dbReference type="SAM" id="Phobius"/>
    </source>
</evidence>
<evidence type="ECO:0000313" key="3">
    <source>
        <dbReference type="Proteomes" id="UP000270219"/>
    </source>
</evidence>
<dbReference type="Proteomes" id="UP000270219">
    <property type="component" value="Unassembled WGS sequence"/>
</dbReference>
<dbReference type="AlphaFoldDB" id="A0A498DNA2"/>
<dbReference type="InterPro" id="IPR020138">
    <property type="entry name" value="Uncharacterised_YqzF"/>
</dbReference>
<organism evidence="2 3">
    <name type="scientific">Oceanobacillus piezotolerans</name>
    <dbReference type="NCBI Taxonomy" id="2448030"/>
    <lineage>
        <taxon>Bacteria</taxon>
        <taxon>Bacillati</taxon>
        <taxon>Bacillota</taxon>
        <taxon>Bacilli</taxon>
        <taxon>Bacillales</taxon>
        <taxon>Bacillaceae</taxon>
        <taxon>Oceanobacillus</taxon>
    </lineage>
</organism>
<keyword evidence="3" id="KW-1185">Reference proteome</keyword>
<reference evidence="2 3" key="1">
    <citation type="submission" date="2018-10" db="EMBL/GenBank/DDBJ databases">
        <title>Oceanobacillus sp. YLB-02 draft genome.</title>
        <authorList>
            <person name="Yu L."/>
        </authorList>
    </citation>
    <scope>NUCLEOTIDE SEQUENCE [LARGE SCALE GENOMIC DNA]</scope>
    <source>
        <strain evidence="2 3">YLB-02</strain>
    </source>
</reference>
<dbReference type="Pfam" id="PF11118">
    <property type="entry name" value="DUF2627"/>
    <property type="match status" value="1"/>
</dbReference>
<accession>A0A498DNA2</accession>
<protein>
    <submittedName>
        <fullName evidence="2">DUF2627 family protein</fullName>
    </submittedName>
</protein>
<dbReference type="EMBL" id="RCHR01000001">
    <property type="protein sequence ID" value="RLL48530.1"/>
    <property type="molecule type" value="Genomic_DNA"/>
</dbReference>
<keyword evidence="1" id="KW-0812">Transmembrane</keyword>
<gene>
    <name evidence="2" type="ORF">D8M04_02300</name>
</gene>
<sequence>MMRIVALLLLFIPGLLAVYGIKLMRDAIFAEYYHVLLNSGVQFLVGLLLFGFGLAFIGGFVIYRDRKNNYRAIKNKDEKDG</sequence>
<keyword evidence="1" id="KW-0472">Membrane</keyword>
<comment type="caution">
    <text evidence="2">The sequence shown here is derived from an EMBL/GenBank/DDBJ whole genome shotgun (WGS) entry which is preliminary data.</text>
</comment>